<name>Q8MRX1_DROME</name>
<feature type="region of interest" description="Disordered" evidence="1">
    <location>
        <begin position="1"/>
        <end position="24"/>
    </location>
</feature>
<sequence length="104" mass="12073">MAVGHSASCDSLAQWNSDAPPDDVDRRQLHQRYSMAMLMNVLDHRMRRPEAWISPSLQPCSWWPGDRAAPRDVSPSCRRRTWVIRMWAPRSSGDCWPHWPTCPC</sequence>
<accession>Q8MRX1</accession>
<evidence type="ECO:0000256" key="1">
    <source>
        <dbReference type="SAM" id="MobiDB-lite"/>
    </source>
</evidence>
<reference evidence="2" key="1">
    <citation type="submission" date="2002-06" db="EMBL/GenBank/DDBJ databases">
        <authorList>
            <person name="Stapleton M."/>
            <person name="Brokstein P."/>
            <person name="Hong L."/>
            <person name="Agbayani A."/>
            <person name="Carlson J."/>
            <person name="Champe M."/>
            <person name="Chavez C."/>
            <person name="Dorsett V."/>
            <person name="Dresnek D."/>
            <person name="Farfan D."/>
            <person name="Frise E."/>
            <person name="George R."/>
            <person name="Gonzalez M."/>
            <person name="Guarin H."/>
            <person name="Kronmiller B."/>
            <person name="Li P."/>
            <person name="Liao G."/>
            <person name="Miranda A."/>
            <person name="Mungall C.J."/>
            <person name="Nunoo J."/>
            <person name="Pacleb J."/>
            <person name="Paragas V."/>
            <person name="Park S."/>
            <person name="Patel S."/>
            <person name="Phouanenavong S."/>
            <person name="Wan K."/>
            <person name="Yu C."/>
            <person name="Lewis S.E."/>
            <person name="Rubin G.M."/>
            <person name="Celniker S."/>
        </authorList>
    </citation>
    <scope>NUCLEOTIDE SEQUENCE</scope>
</reference>
<dbReference type="AlphaFoldDB" id="Q8MRX1"/>
<feature type="compositionally biased region" description="Polar residues" evidence="1">
    <location>
        <begin position="8"/>
        <end position="17"/>
    </location>
</feature>
<organism evidence="2">
    <name type="scientific">Drosophila melanogaster</name>
    <name type="common">Fruit fly</name>
    <dbReference type="NCBI Taxonomy" id="7227"/>
    <lineage>
        <taxon>Eukaryota</taxon>
        <taxon>Metazoa</taxon>
        <taxon>Ecdysozoa</taxon>
        <taxon>Arthropoda</taxon>
        <taxon>Hexapoda</taxon>
        <taxon>Insecta</taxon>
        <taxon>Pterygota</taxon>
        <taxon>Neoptera</taxon>
        <taxon>Endopterygota</taxon>
        <taxon>Diptera</taxon>
        <taxon>Brachycera</taxon>
        <taxon>Muscomorpha</taxon>
        <taxon>Ephydroidea</taxon>
        <taxon>Drosophilidae</taxon>
        <taxon>Drosophila</taxon>
        <taxon>Sophophora</taxon>
    </lineage>
</organism>
<proteinExistence type="evidence at transcript level"/>
<dbReference type="EMBL" id="AY119220">
    <property type="protein sequence ID" value="AAM51080.1"/>
    <property type="molecule type" value="mRNA"/>
</dbReference>
<evidence type="ECO:0000313" key="2">
    <source>
        <dbReference type="EMBL" id="AAM51080.1"/>
    </source>
</evidence>
<protein>
    <submittedName>
        <fullName evidence="2">SD16627p</fullName>
    </submittedName>
</protein>